<feature type="region of interest" description="Disordered" evidence="1">
    <location>
        <begin position="82"/>
        <end position="103"/>
    </location>
</feature>
<protein>
    <recommendedName>
        <fullName evidence="4">DUF5709 domain-containing protein</fullName>
    </recommendedName>
</protein>
<keyword evidence="3" id="KW-1185">Reference proteome</keyword>
<evidence type="ECO:0000256" key="1">
    <source>
        <dbReference type="SAM" id="MobiDB-lite"/>
    </source>
</evidence>
<evidence type="ECO:0000313" key="3">
    <source>
        <dbReference type="Proteomes" id="UP001501598"/>
    </source>
</evidence>
<evidence type="ECO:0008006" key="4">
    <source>
        <dbReference type="Google" id="ProtNLM"/>
    </source>
</evidence>
<gene>
    <name evidence="2" type="ORF">GCM10023175_62100</name>
</gene>
<sequence length="103" mass="10746">MRESELDPKGGGDPHSPTPGATDAQRVELPAPLVADDGTHWKPREKDAAYVSEDAIDGGVPHRDAGTVAHSHGVVYVDSEAQAAGDTVADDDVAPEQPAPEDR</sequence>
<name>A0ABP8S1I8_9PSEU</name>
<comment type="caution">
    <text evidence="2">The sequence shown here is derived from an EMBL/GenBank/DDBJ whole genome shotgun (WGS) entry which is preliminary data.</text>
</comment>
<feature type="region of interest" description="Disordered" evidence="1">
    <location>
        <begin position="1"/>
        <end position="44"/>
    </location>
</feature>
<dbReference type="Proteomes" id="UP001501598">
    <property type="component" value="Unassembled WGS sequence"/>
</dbReference>
<reference evidence="3" key="1">
    <citation type="journal article" date="2019" name="Int. J. Syst. Evol. Microbiol.">
        <title>The Global Catalogue of Microorganisms (GCM) 10K type strain sequencing project: providing services to taxonomists for standard genome sequencing and annotation.</title>
        <authorList>
            <consortium name="The Broad Institute Genomics Platform"/>
            <consortium name="The Broad Institute Genome Sequencing Center for Infectious Disease"/>
            <person name="Wu L."/>
            <person name="Ma J."/>
        </authorList>
    </citation>
    <scope>NUCLEOTIDE SEQUENCE [LARGE SCALE GENOMIC DNA]</scope>
    <source>
        <strain evidence="3">JCM 17906</strain>
    </source>
</reference>
<proteinExistence type="predicted"/>
<dbReference type="RefSeq" id="WP_345426392.1">
    <property type="nucleotide sequence ID" value="NZ_BAABGT010000102.1"/>
</dbReference>
<evidence type="ECO:0000313" key="2">
    <source>
        <dbReference type="EMBL" id="GAA4557559.1"/>
    </source>
</evidence>
<dbReference type="EMBL" id="BAABGT010000102">
    <property type="protein sequence ID" value="GAA4557559.1"/>
    <property type="molecule type" value="Genomic_DNA"/>
</dbReference>
<feature type="compositionally biased region" description="Basic and acidic residues" evidence="1">
    <location>
        <begin position="1"/>
        <end position="12"/>
    </location>
</feature>
<accession>A0ABP8S1I8</accession>
<organism evidence="2 3">
    <name type="scientific">Pseudonocardia xishanensis</name>
    <dbReference type="NCBI Taxonomy" id="630995"/>
    <lineage>
        <taxon>Bacteria</taxon>
        <taxon>Bacillati</taxon>
        <taxon>Actinomycetota</taxon>
        <taxon>Actinomycetes</taxon>
        <taxon>Pseudonocardiales</taxon>
        <taxon>Pseudonocardiaceae</taxon>
        <taxon>Pseudonocardia</taxon>
    </lineage>
</organism>